<feature type="domain" description="Dermonecrotic toxin N-terminal" evidence="2">
    <location>
        <begin position="452"/>
        <end position="568"/>
    </location>
</feature>
<feature type="domain" description="Dermonecrotic toxin N-terminal" evidence="2">
    <location>
        <begin position="106"/>
        <end position="276"/>
    </location>
</feature>
<keyword evidence="1" id="KW-0175">Coiled coil</keyword>
<dbReference type="RefSeq" id="WP_150709850.1">
    <property type="nucleotide sequence ID" value="NZ_CABVHK010000002.1"/>
</dbReference>
<reference evidence="3 4" key="1">
    <citation type="submission" date="2019-09" db="EMBL/GenBank/DDBJ databases">
        <authorList>
            <person name="Chandra G."/>
            <person name="Truman W A."/>
        </authorList>
    </citation>
    <scope>NUCLEOTIDE SEQUENCE [LARGE SCALE GENOMIC DNA]</scope>
    <source>
        <strain evidence="3">PS662</strain>
    </source>
</reference>
<evidence type="ECO:0000313" key="4">
    <source>
        <dbReference type="Proteomes" id="UP000326953"/>
    </source>
</evidence>
<sequence>MTDRLLADLPTSVPIIFAPSSPLPDNHDESLRHSASARWRECSEGLRELFAGVPSTRDSLERLLKQQLDLDAAGIGLQFSATDEHSERFVLLTDAFAFVFQHPQLETTLNQRCRIVGVATSHALFALTPMQLLARLQALNVEAFISERWNAYWDARAPGTPVSRRERAYQLYRDHFQATAQRAFAERTLNAEQLKPLWALMEATSTVVRLDNQPIKSERLELELSNKSRVKLPAAWVISVGDTAPVEHLLYLPSRPVTLKAFAERKAMEAWLSEQSLVPVGLPGADLSFAYSPRALPLSAGMSDLLDHQQMAQMAALRNGSTGKPGLAEQGPQAMVYVDSIDRQRSNSPVFAAPPSLEPLEIGTAESDSDELALFGSLYPDIPWVQRQAATHTQRASLETLQSESGDQDALNALKDLQKALEAAEDAAEKAASAMLSGERSLDVIISTREFTALQQAHKDGLHAEAGIQRALKQLSDEEANLLKALLDTPDDAGADKVTASLTVSLSGQDGKPSSANTQELDGPFVMTHPDVLTDASSPHSVLLYWPGIGGGLQWFANRQTLERQLFKISDTDNNNLSLHLKKISGDPLHYALNQITLNFDNQASAIRQRNAATAPPKQQAEQLEALRERTLAALQVPVNAARSLVFAHELEQSRSSALAIHRPDWLAKLPQTERDAMKHLVQAYIGAMLRSHGLMTVILEPRSDFTRRHLHARLREDFNIKGDFAVQLELPDSVAWEKRFTATPTGKTETSVMVAGSKKSKMSLEDLAQLNIDNVHSVRQDAFSQRLVFMRLEVTAAVAQERITLLNGINLTYLRKILPELDLPKAYEQQIHRAYTGSPDETAFVNAHRRECLLEPWRLMLKLQGEFARLQKQISPDELHLLNIAIDADTPQAWLAGGKRVAILPVYLTVGGKDTPNEGGVTLSGVTFIQEQVSGVTLLYTPDSPDDRFLRRYDSLEAARKALFNLCAQDSMINYLAGRALQGNVRAHVSRISDAQDKHFDAIIGVGARWPAHTSLAAHLLDAHQGRLIEAHRGTSRSNDALYLERYALQGPRAFAYIKMAIGLLPVIGTAVALYDAWTAANQAAAAFLRGDVGDGVAELGSVLLSLIDAAMDLLPGEAIASALGTGARALTRTRQLRALSISAAALHAPSMRQARHVVARFAGYEYEKPLSLSAMQPATHGAYRNVYRHADGDFIVRQGRVFQVEWSSDSRNWRLTGNSRKTYKQPVALDETGQWDTWYGVYGTTFEGGGLGGGNLLGHMANALDPLWPAAIRERLPRWWVDQAHRRHQALTMEVNNLGDQVDARVIHTDAALKAYYAATPDQRAGLLRATEAACIGDIELVRKHLQTLSELFPLTHGNKQTTVKELRSNGALIMADRAQHRVYLANHRVVPLLDRIDALSDDLDSILKSPLAERLRVLNDIRKLRLEMLKEFDTIESLMSDLNYWYERITVSSQKAQITEAVTDLSKRLSDANLLNLRTGNLMETVTRYDTTDDVSWVFLQSQVQVKRTGVDRALFAQIGLPEVSATRAQRNRILQECIEQYDQFRLAMKAWTASYPQHFHLETVPPFLDSLEKMSERARKALTTAPGVPQPGEIRRKVFTTENDQLLIGEERLGSATQPVQYTVTGQGGYREIWEPASNGRYRLRNPQPLPVAPAQKNLESLMTEARQKLAMQDSYKTRVQSYAAQGMLPVDLEDMMLKEANELALRARGIETLSPNNILITQLRDKAQELIASGRAMRTRQSLLSKKPTDGMLDDLITQKVVKAYKFSPFKKLDKRRDGRTDYMQEYEVWDMTKTPAGLLWYAHFHYSKAVPHFIEFEKAHLKLPEHRFLTHADNADLPYADIGKRSVVLPHFEHL</sequence>
<dbReference type="InterPro" id="IPR046673">
    <property type="entry name" value="ToxA_N"/>
</dbReference>
<name>A0A5E6QCP1_PSEFL</name>
<dbReference type="EMBL" id="CABVHK010000002">
    <property type="protein sequence ID" value="VVM53129.1"/>
    <property type="molecule type" value="Genomic_DNA"/>
</dbReference>
<accession>A0A5E6QCP1</accession>
<evidence type="ECO:0000313" key="3">
    <source>
        <dbReference type="EMBL" id="VVM53129.1"/>
    </source>
</evidence>
<feature type="domain" description="Dermonecrotic toxin N-terminal" evidence="2">
    <location>
        <begin position="705"/>
        <end position="979"/>
    </location>
</feature>
<dbReference type="OrthoDB" id="7027699at2"/>
<protein>
    <recommendedName>
        <fullName evidence="2">Dermonecrotic toxin N-terminal domain-containing protein</fullName>
    </recommendedName>
</protein>
<organism evidence="3 4">
    <name type="scientific">Pseudomonas fluorescens</name>
    <dbReference type="NCBI Taxonomy" id="294"/>
    <lineage>
        <taxon>Bacteria</taxon>
        <taxon>Pseudomonadati</taxon>
        <taxon>Pseudomonadota</taxon>
        <taxon>Gammaproteobacteria</taxon>
        <taxon>Pseudomonadales</taxon>
        <taxon>Pseudomonadaceae</taxon>
        <taxon>Pseudomonas</taxon>
    </lineage>
</organism>
<dbReference type="Proteomes" id="UP000326953">
    <property type="component" value="Unassembled WGS sequence"/>
</dbReference>
<gene>
    <name evidence="3" type="ORF">PS662_00916</name>
</gene>
<dbReference type="Pfam" id="PF20178">
    <property type="entry name" value="ToxA_N"/>
    <property type="match status" value="3"/>
</dbReference>
<feature type="coiled-coil region" evidence="1">
    <location>
        <begin position="407"/>
        <end position="434"/>
    </location>
</feature>
<proteinExistence type="predicted"/>
<evidence type="ECO:0000259" key="2">
    <source>
        <dbReference type="Pfam" id="PF20178"/>
    </source>
</evidence>
<evidence type="ECO:0000256" key="1">
    <source>
        <dbReference type="SAM" id="Coils"/>
    </source>
</evidence>